<dbReference type="FunFam" id="2.40.50.140:FF:000090">
    <property type="entry name" value="Replication protein A subunit"/>
    <property type="match status" value="1"/>
</dbReference>
<dbReference type="Pfam" id="PF01336">
    <property type="entry name" value="tRNA_anti-codon"/>
    <property type="match status" value="1"/>
</dbReference>
<evidence type="ECO:0000259" key="13">
    <source>
        <dbReference type="Pfam" id="PF16900"/>
    </source>
</evidence>
<dbReference type="GO" id="GO:0008270">
    <property type="term" value="F:zinc ion binding"/>
    <property type="evidence" value="ECO:0007669"/>
    <property type="project" value="UniProtKB-KW"/>
</dbReference>
<comment type="similarity">
    <text evidence="2 9">Belongs to the replication factor A protein 1 family.</text>
</comment>
<dbReference type="OrthoDB" id="1751331at2759"/>
<comment type="function">
    <text evidence="9">As part of the replication protein A (RPA/RP-A), a single-stranded DNA-binding heterotrimeric complex, may play an essential role in DNA replication, recombination and repair. Binds and stabilizes single-stranded DNA intermediates, preventing complementary DNA reannealing and recruiting different proteins involved in DNA metabolism.</text>
</comment>
<dbReference type="GO" id="GO:0000781">
    <property type="term" value="C:chromosome, telomeric region"/>
    <property type="evidence" value="ECO:0007669"/>
    <property type="project" value="UniProtKB-ARBA"/>
</dbReference>
<dbReference type="InterPro" id="IPR013955">
    <property type="entry name" value="Rep_factor-A_C"/>
</dbReference>
<evidence type="ECO:0000256" key="4">
    <source>
        <dbReference type="ARBA" id="ARBA00022723"/>
    </source>
</evidence>
<reference evidence="14" key="1">
    <citation type="submission" date="2023-04" db="EMBL/GenBank/DDBJ databases">
        <title>Ambrosiozyma monospora NBRC 1965.</title>
        <authorList>
            <person name="Ichikawa N."/>
            <person name="Sato H."/>
            <person name="Tonouchi N."/>
        </authorList>
    </citation>
    <scope>NUCLEOTIDE SEQUENCE</scope>
    <source>
        <strain evidence="14">NBRC 1965</strain>
    </source>
</reference>
<evidence type="ECO:0000256" key="3">
    <source>
        <dbReference type="ARBA" id="ARBA00022705"/>
    </source>
</evidence>
<dbReference type="CDD" id="cd04476">
    <property type="entry name" value="RPA1_DBD_C"/>
    <property type="match status" value="1"/>
</dbReference>
<dbReference type="CDD" id="cd04474">
    <property type="entry name" value="RPA1_DBD_A"/>
    <property type="match status" value="1"/>
</dbReference>
<dbReference type="GO" id="GO:0005662">
    <property type="term" value="C:DNA replication factor A complex"/>
    <property type="evidence" value="ECO:0007669"/>
    <property type="project" value="UniProtKB-ARBA"/>
</dbReference>
<comment type="caution">
    <text evidence="14">The sequence shown here is derived from an EMBL/GenBank/DDBJ whole genome shotgun (WGS) entry which is preliminary data.</text>
</comment>
<evidence type="ECO:0000256" key="8">
    <source>
        <dbReference type="ARBA" id="ARBA00023242"/>
    </source>
</evidence>
<keyword evidence="7 9" id="KW-0238">DNA-binding</keyword>
<evidence type="ECO:0000313" key="14">
    <source>
        <dbReference type="EMBL" id="GMG27824.1"/>
    </source>
</evidence>
<gene>
    <name evidence="14" type="ORF">Amon01_000349100</name>
</gene>
<keyword evidence="3 9" id="KW-0235">DNA replication</keyword>
<proteinExistence type="inferred from homology"/>
<dbReference type="Pfam" id="PF08646">
    <property type="entry name" value="Rep_fac-A_C"/>
    <property type="match status" value="1"/>
</dbReference>
<evidence type="ECO:0000259" key="12">
    <source>
        <dbReference type="Pfam" id="PF08646"/>
    </source>
</evidence>
<comment type="subcellular location">
    <subcellularLocation>
        <location evidence="1 9">Nucleus</location>
    </subcellularLocation>
</comment>
<evidence type="ECO:0000256" key="6">
    <source>
        <dbReference type="ARBA" id="ARBA00022833"/>
    </source>
</evidence>
<evidence type="ECO:0000256" key="7">
    <source>
        <dbReference type="ARBA" id="ARBA00023125"/>
    </source>
</evidence>
<dbReference type="InterPro" id="IPR004365">
    <property type="entry name" value="NA-bd_OB_tRNA"/>
</dbReference>
<sequence>MDKLQPGQLFKLCQPNPIYPSTIYLQAHQSKTLPDPNGERLRLMLNDGQYSINGIFKPSPEKPHLDNFLRYSVLEITNYEITPTAHGKVFIVIDDAKVISQGEKKSKNFEMVDKVVDITAIGGGPATDNASASKTTTNTTTTANKPKPATSSSSSSKPKHKVVDNLYSIDQLSPYQNNWTIKARVSYKGDIRTWHNQRGEGKLFNVNLLDETGEIRATGFNANVDKFYDLLQENQVYYISKCSMQMAKPKFSNLSHQYELGFDRDTVIEPVDSDDVGDVPQIHFDFVKLDQVQNLQAGAIIDVIGVLKEVHECREIVAKSTGKPFDRRDITIVDDSHFAVSIGLWNKQAKEFDLDVGTVLAIKSGKINEFNGSKSVSLMTSSMINKDPDLPEAYKLKGWFDNSGFKEDFKALKGSLDGGFDLNSKDAILSRKTIQQVNDERLGYNEKPDFFNLKATISFIKTDNFSYPACQSSDCNRKVLEQSDGTWRCEKCDKNYEKPKHRYILTISVVDTTGQLWLTLFDDHAQQLIGMTADELIAFKESDHDNKLKKFVNENISFNEFGFRIKGRLDSYQGVDRARFQVSGLSKIDYSVEADALCEVLGKVSVN</sequence>
<evidence type="ECO:0000256" key="10">
    <source>
        <dbReference type="SAM" id="MobiDB-lite"/>
    </source>
</evidence>
<feature type="domain" description="Replication protein A OB" evidence="13">
    <location>
        <begin position="289"/>
        <end position="386"/>
    </location>
</feature>
<evidence type="ECO:0000256" key="2">
    <source>
        <dbReference type="ARBA" id="ARBA00005690"/>
    </source>
</evidence>
<dbReference type="NCBIfam" id="TIGR00617">
    <property type="entry name" value="rpa1"/>
    <property type="match status" value="1"/>
</dbReference>
<protein>
    <recommendedName>
        <fullName evidence="9">Replication protein A subunit</fullName>
    </recommendedName>
</protein>
<feature type="region of interest" description="Disordered" evidence="10">
    <location>
        <begin position="123"/>
        <end position="159"/>
    </location>
</feature>
<keyword evidence="5 9" id="KW-0863">Zinc-finger</keyword>
<dbReference type="CDD" id="cd04475">
    <property type="entry name" value="RPA1_DBD_B"/>
    <property type="match status" value="1"/>
</dbReference>
<dbReference type="SUPFAM" id="SSF50249">
    <property type="entry name" value="Nucleic acid-binding proteins"/>
    <property type="match status" value="3"/>
</dbReference>
<dbReference type="GO" id="GO:0006260">
    <property type="term" value="P:DNA replication"/>
    <property type="evidence" value="ECO:0007669"/>
    <property type="project" value="UniProtKB-KW"/>
</dbReference>
<accession>A0A9W6YX53</accession>
<dbReference type="Proteomes" id="UP001165063">
    <property type="component" value="Unassembled WGS sequence"/>
</dbReference>
<evidence type="ECO:0000256" key="1">
    <source>
        <dbReference type="ARBA" id="ARBA00004123"/>
    </source>
</evidence>
<dbReference type="PANTHER" id="PTHR47165">
    <property type="entry name" value="OS03G0429900 PROTEIN"/>
    <property type="match status" value="1"/>
</dbReference>
<keyword evidence="6 9" id="KW-0862">Zinc</keyword>
<organism evidence="14 15">
    <name type="scientific">Ambrosiozyma monospora</name>
    <name type="common">Yeast</name>
    <name type="synonym">Endomycopsis monosporus</name>
    <dbReference type="NCBI Taxonomy" id="43982"/>
    <lineage>
        <taxon>Eukaryota</taxon>
        <taxon>Fungi</taxon>
        <taxon>Dikarya</taxon>
        <taxon>Ascomycota</taxon>
        <taxon>Saccharomycotina</taxon>
        <taxon>Pichiomycetes</taxon>
        <taxon>Pichiales</taxon>
        <taxon>Pichiaceae</taxon>
        <taxon>Ambrosiozyma</taxon>
    </lineage>
</organism>
<dbReference type="InterPro" id="IPR047192">
    <property type="entry name" value="Euk_RPA1_DBD_C"/>
</dbReference>
<evidence type="ECO:0000256" key="5">
    <source>
        <dbReference type="ARBA" id="ARBA00022771"/>
    </source>
</evidence>
<dbReference type="InterPro" id="IPR004591">
    <property type="entry name" value="Rfa1"/>
</dbReference>
<keyword evidence="15" id="KW-1185">Reference proteome</keyword>
<feature type="compositionally biased region" description="Low complexity" evidence="10">
    <location>
        <begin position="126"/>
        <end position="156"/>
    </location>
</feature>
<evidence type="ECO:0000256" key="9">
    <source>
        <dbReference type="RuleBase" id="RU364130"/>
    </source>
</evidence>
<dbReference type="FunFam" id="2.40.50.140:FF:000041">
    <property type="entry name" value="Replication protein A subunit"/>
    <property type="match status" value="1"/>
</dbReference>
<dbReference type="AlphaFoldDB" id="A0A9W6YX53"/>
<dbReference type="Gene3D" id="2.40.50.140">
    <property type="entry name" value="Nucleic acid-binding proteins"/>
    <property type="match status" value="4"/>
</dbReference>
<keyword evidence="4 9" id="KW-0479">Metal-binding</keyword>
<name>A0A9W6YX53_AMBMO</name>
<dbReference type="Pfam" id="PF16900">
    <property type="entry name" value="REPA_OB_2"/>
    <property type="match status" value="1"/>
</dbReference>
<dbReference type="InterPro" id="IPR031657">
    <property type="entry name" value="REPA_OB_2"/>
</dbReference>
<dbReference type="FunFam" id="2.40.50.140:FF:000064">
    <property type="entry name" value="Replication protein A subunit"/>
    <property type="match status" value="1"/>
</dbReference>
<dbReference type="GO" id="GO:0007004">
    <property type="term" value="P:telomere maintenance via telomerase"/>
    <property type="evidence" value="ECO:0007669"/>
    <property type="project" value="UniProtKB-ARBA"/>
</dbReference>
<evidence type="ECO:0000259" key="11">
    <source>
        <dbReference type="Pfam" id="PF01336"/>
    </source>
</evidence>
<dbReference type="GO" id="GO:0006310">
    <property type="term" value="P:DNA recombination"/>
    <property type="evidence" value="ECO:0007669"/>
    <property type="project" value="InterPro"/>
</dbReference>
<keyword evidence="8 9" id="KW-0539">Nucleus</keyword>
<feature type="domain" description="Replication factor A C-terminal" evidence="12">
    <location>
        <begin position="450"/>
        <end position="597"/>
    </location>
</feature>
<dbReference type="PANTHER" id="PTHR47165:SF4">
    <property type="entry name" value="OS03G0429900 PROTEIN"/>
    <property type="match status" value="1"/>
</dbReference>
<dbReference type="InterPro" id="IPR012340">
    <property type="entry name" value="NA-bd_OB-fold"/>
</dbReference>
<feature type="domain" description="OB" evidence="11">
    <location>
        <begin position="179"/>
        <end position="245"/>
    </location>
</feature>
<evidence type="ECO:0000313" key="15">
    <source>
        <dbReference type="Proteomes" id="UP001165063"/>
    </source>
</evidence>
<comment type="subunit">
    <text evidence="9">Component of the heterotrimeric canonical replication protein A complex (RPA).</text>
</comment>
<dbReference type="EMBL" id="BSXU01001474">
    <property type="protein sequence ID" value="GMG27824.1"/>
    <property type="molecule type" value="Genomic_DNA"/>
</dbReference>
<dbReference type="GO" id="GO:0003697">
    <property type="term" value="F:single-stranded DNA binding"/>
    <property type="evidence" value="ECO:0007669"/>
    <property type="project" value="UniProtKB-ARBA"/>
</dbReference>
<dbReference type="GO" id="GO:0006281">
    <property type="term" value="P:DNA repair"/>
    <property type="evidence" value="ECO:0007669"/>
    <property type="project" value="InterPro"/>
</dbReference>